<proteinExistence type="predicted"/>
<sequence>MLAAVLRQQLRCKQNLMRTGLTKYNDETCVRKGEVVSVETGAAGRIKGKGAYKKWTASAMLRVSLGHATMSAIKSKLMRKSPVMFSLNSLAFWTHGSVSHIARVRNALGMYITALQGMAMTMIQQYAGLSIIKLHLEFDETQQLRRIRAGLLETTASFPVLAMVVA</sequence>
<accession>A0A813IMA3</accession>
<gene>
    <name evidence="1" type="ORF">PGLA2088_LOCUS9991</name>
</gene>
<reference evidence="1" key="1">
    <citation type="submission" date="2021-02" db="EMBL/GenBank/DDBJ databases">
        <authorList>
            <person name="Dougan E. K."/>
            <person name="Rhodes N."/>
            <person name="Thang M."/>
            <person name="Chan C."/>
        </authorList>
    </citation>
    <scope>NUCLEOTIDE SEQUENCE</scope>
</reference>
<dbReference type="EMBL" id="CAJNNW010011162">
    <property type="protein sequence ID" value="CAE8652840.1"/>
    <property type="molecule type" value="Genomic_DNA"/>
</dbReference>
<evidence type="ECO:0000313" key="2">
    <source>
        <dbReference type="Proteomes" id="UP000626109"/>
    </source>
</evidence>
<organism evidence="1 2">
    <name type="scientific">Polarella glacialis</name>
    <name type="common">Dinoflagellate</name>
    <dbReference type="NCBI Taxonomy" id="89957"/>
    <lineage>
        <taxon>Eukaryota</taxon>
        <taxon>Sar</taxon>
        <taxon>Alveolata</taxon>
        <taxon>Dinophyceae</taxon>
        <taxon>Suessiales</taxon>
        <taxon>Suessiaceae</taxon>
        <taxon>Polarella</taxon>
    </lineage>
</organism>
<comment type="caution">
    <text evidence="1">The sequence shown here is derived from an EMBL/GenBank/DDBJ whole genome shotgun (WGS) entry which is preliminary data.</text>
</comment>
<dbReference type="AlphaFoldDB" id="A0A813IMA3"/>
<protein>
    <submittedName>
        <fullName evidence="1">Uncharacterized protein</fullName>
    </submittedName>
</protein>
<name>A0A813IMA3_POLGL</name>
<evidence type="ECO:0000313" key="1">
    <source>
        <dbReference type="EMBL" id="CAE8652840.1"/>
    </source>
</evidence>
<dbReference type="Proteomes" id="UP000626109">
    <property type="component" value="Unassembled WGS sequence"/>
</dbReference>